<keyword evidence="1" id="KW-1133">Transmembrane helix</keyword>
<gene>
    <name evidence="2" type="ORF">EDD60_12430</name>
</gene>
<name>A0A4V2W3W1_9FIRM</name>
<keyword evidence="1" id="KW-0472">Membrane</keyword>
<evidence type="ECO:0000256" key="1">
    <source>
        <dbReference type="SAM" id="Phobius"/>
    </source>
</evidence>
<feature type="transmembrane region" description="Helical" evidence="1">
    <location>
        <begin position="30"/>
        <end position="51"/>
    </location>
</feature>
<organism evidence="2 3">
    <name type="scientific">Longibaculum muris</name>
    <dbReference type="NCBI Taxonomy" id="1796628"/>
    <lineage>
        <taxon>Bacteria</taxon>
        <taxon>Bacillati</taxon>
        <taxon>Bacillota</taxon>
        <taxon>Erysipelotrichia</taxon>
        <taxon>Erysipelotrichales</taxon>
        <taxon>Coprobacillaceae</taxon>
        <taxon>Longibaculum</taxon>
    </lineage>
</organism>
<keyword evidence="1" id="KW-0812">Transmembrane</keyword>
<evidence type="ECO:0000313" key="3">
    <source>
        <dbReference type="Proteomes" id="UP000295515"/>
    </source>
</evidence>
<keyword evidence="3" id="KW-1185">Reference proteome</keyword>
<dbReference type="RefSeq" id="WP_066444616.1">
    <property type="nucleotide sequence ID" value="NZ_CAUWFI010000018.1"/>
</dbReference>
<accession>A0A4V2W3W1</accession>
<protein>
    <submittedName>
        <fullName evidence="2">Uncharacterized protein</fullName>
    </submittedName>
</protein>
<dbReference type="AlphaFoldDB" id="A0A4V2W3W1"/>
<dbReference type="EMBL" id="SMCQ01000024">
    <property type="protein sequence ID" value="TCV93109.1"/>
    <property type="molecule type" value="Genomic_DNA"/>
</dbReference>
<evidence type="ECO:0000313" key="2">
    <source>
        <dbReference type="EMBL" id="TCV93109.1"/>
    </source>
</evidence>
<comment type="caution">
    <text evidence="2">The sequence shown here is derived from an EMBL/GenBank/DDBJ whole genome shotgun (WGS) entry which is preliminary data.</text>
</comment>
<reference evidence="2 3" key="1">
    <citation type="submission" date="2019-03" db="EMBL/GenBank/DDBJ databases">
        <title>Genomic Encyclopedia of Type Strains, Phase IV (KMG-IV): sequencing the most valuable type-strain genomes for metagenomic binning, comparative biology and taxonomic classification.</title>
        <authorList>
            <person name="Goeker M."/>
        </authorList>
    </citation>
    <scope>NUCLEOTIDE SEQUENCE [LARGE SCALE GENOMIC DNA]</scope>
    <source>
        <strain evidence="2 3">DSM 29487</strain>
    </source>
</reference>
<dbReference type="Proteomes" id="UP000295515">
    <property type="component" value="Unassembled WGS sequence"/>
</dbReference>
<sequence length="90" mass="9740">MHFVICAFIALICLITAILFTEVFPKWFKAVLALIGAATSGYALAILIRKIAIVSKAYAKPELWSTAGICAAVMLVIIIIATFVLKKKKA</sequence>
<proteinExistence type="predicted"/>
<dbReference type="GeneID" id="98916383"/>
<feature type="transmembrane region" description="Helical" evidence="1">
    <location>
        <begin position="63"/>
        <end position="85"/>
    </location>
</feature>